<evidence type="ECO:0000256" key="4">
    <source>
        <dbReference type="RuleBase" id="RU003719"/>
    </source>
</evidence>
<dbReference type="RefSeq" id="WP_305943871.1">
    <property type="nucleotide sequence ID" value="NZ_JAUZVY010000001.1"/>
</dbReference>
<dbReference type="InterPro" id="IPR006140">
    <property type="entry name" value="D-isomer_DH_NAD-bd"/>
</dbReference>
<keyword evidence="8" id="KW-1185">Reference proteome</keyword>
<reference evidence="7 8" key="1">
    <citation type="submission" date="2023-08" db="EMBL/GenBank/DDBJ databases">
        <authorList>
            <person name="Joshi A."/>
            <person name="Thite S."/>
        </authorList>
    </citation>
    <scope>NUCLEOTIDE SEQUENCE [LARGE SCALE GENOMIC DNA]</scope>
    <source>
        <strain evidence="7 8">1E1</strain>
    </source>
</reference>
<keyword evidence="3" id="KW-0520">NAD</keyword>
<organism evidence="7 8">
    <name type="scientific">Alkalimonas delamerensis</name>
    <dbReference type="NCBI Taxonomy" id="265981"/>
    <lineage>
        <taxon>Bacteria</taxon>
        <taxon>Pseudomonadati</taxon>
        <taxon>Pseudomonadota</taxon>
        <taxon>Gammaproteobacteria</taxon>
        <taxon>Alkalimonas</taxon>
    </lineage>
</organism>
<feature type="domain" description="D-isomer specific 2-hydroxyacid dehydrogenase catalytic" evidence="5">
    <location>
        <begin position="32"/>
        <end position="314"/>
    </location>
</feature>
<comment type="caution">
    <text evidence="7">The sequence shown here is derived from an EMBL/GenBank/DDBJ whole genome shotgun (WGS) entry which is preliminary data.</text>
</comment>
<name>A0ABT9GL12_9GAMM</name>
<protein>
    <submittedName>
        <fullName evidence="7">D-2-hydroxyacid dehydrogenase</fullName>
    </submittedName>
</protein>
<evidence type="ECO:0000259" key="5">
    <source>
        <dbReference type="Pfam" id="PF00389"/>
    </source>
</evidence>
<dbReference type="CDD" id="cd12162">
    <property type="entry name" value="2-Hacid_dh_4"/>
    <property type="match status" value="1"/>
</dbReference>
<evidence type="ECO:0000256" key="3">
    <source>
        <dbReference type="ARBA" id="ARBA00023027"/>
    </source>
</evidence>
<evidence type="ECO:0000313" key="7">
    <source>
        <dbReference type="EMBL" id="MDP4527652.1"/>
    </source>
</evidence>
<accession>A0ABT9GL12</accession>
<sequence length="327" mass="35211">MIPNAAFLDAGSTGDADLTPLHRLPMALSLYPSTAPDQVVSRLQQHQIAIVNKVVLDAAIIRQLPQLRYIAVTATGTNNVDLIAASHAGITVQNVSDYATAAVAQHVFALLLHLTNQCAAYQQAVQQGKWSQSPHFCLLEHPIQELAGQTMTIVGYGVLGQATAKLAQAFGMTVCVAERPGATLCRPGRTPFRDALTQADVLSLHCPLTSDNQQLIGAEQLSWLKPSAILINTARGGLVDSTALLKALQQQQLQAAALDVLELEPPPAEHPLLQRPHPRLLLTPHVAWASRAARNRLIATVARQLTHWLQQRSESNGPTTSCTARPK</sequence>
<keyword evidence="2 4" id="KW-0560">Oxidoreductase</keyword>
<gene>
    <name evidence="7" type="ORF">Q3O59_01235</name>
</gene>
<feature type="domain" description="D-isomer specific 2-hydroxyacid dehydrogenase NAD-binding" evidence="6">
    <location>
        <begin position="108"/>
        <end position="287"/>
    </location>
</feature>
<evidence type="ECO:0000313" key="8">
    <source>
        <dbReference type="Proteomes" id="UP001236258"/>
    </source>
</evidence>
<dbReference type="Gene3D" id="3.40.50.720">
    <property type="entry name" value="NAD(P)-binding Rossmann-like Domain"/>
    <property type="match status" value="2"/>
</dbReference>
<dbReference type="PANTHER" id="PTHR43761:SF1">
    <property type="entry name" value="D-ISOMER SPECIFIC 2-HYDROXYACID DEHYDROGENASE CATALYTIC DOMAIN-CONTAINING PROTEIN-RELATED"/>
    <property type="match status" value="1"/>
</dbReference>
<dbReference type="SUPFAM" id="SSF52283">
    <property type="entry name" value="Formate/glycerate dehydrogenase catalytic domain-like"/>
    <property type="match status" value="1"/>
</dbReference>
<comment type="similarity">
    <text evidence="1 4">Belongs to the D-isomer specific 2-hydroxyacid dehydrogenase family.</text>
</comment>
<dbReference type="InterPro" id="IPR029753">
    <property type="entry name" value="D-isomer_DH_CS"/>
</dbReference>
<proteinExistence type="inferred from homology"/>
<dbReference type="Pfam" id="PF02826">
    <property type="entry name" value="2-Hacid_dh_C"/>
    <property type="match status" value="1"/>
</dbReference>
<dbReference type="SUPFAM" id="SSF51735">
    <property type="entry name" value="NAD(P)-binding Rossmann-fold domains"/>
    <property type="match status" value="1"/>
</dbReference>
<evidence type="ECO:0000256" key="1">
    <source>
        <dbReference type="ARBA" id="ARBA00005854"/>
    </source>
</evidence>
<dbReference type="PROSITE" id="PS00670">
    <property type="entry name" value="D_2_HYDROXYACID_DH_2"/>
    <property type="match status" value="1"/>
</dbReference>
<dbReference type="PANTHER" id="PTHR43761">
    <property type="entry name" value="D-ISOMER SPECIFIC 2-HYDROXYACID DEHYDROGENASE FAMILY PROTEIN (AFU_ORTHOLOGUE AFUA_1G13630)"/>
    <property type="match status" value="1"/>
</dbReference>
<dbReference type="Proteomes" id="UP001236258">
    <property type="component" value="Unassembled WGS sequence"/>
</dbReference>
<evidence type="ECO:0000256" key="2">
    <source>
        <dbReference type="ARBA" id="ARBA00023002"/>
    </source>
</evidence>
<dbReference type="InterPro" id="IPR050418">
    <property type="entry name" value="D-iso_2-hydroxyacid_DH_PdxB"/>
</dbReference>
<dbReference type="PROSITE" id="PS00671">
    <property type="entry name" value="D_2_HYDROXYACID_DH_3"/>
    <property type="match status" value="1"/>
</dbReference>
<dbReference type="InterPro" id="IPR036291">
    <property type="entry name" value="NAD(P)-bd_dom_sf"/>
</dbReference>
<dbReference type="EMBL" id="JAUZVY010000001">
    <property type="protein sequence ID" value="MDP4527652.1"/>
    <property type="molecule type" value="Genomic_DNA"/>
</dbReference>
<dbReference type="InterPro" id="IPR006139">
    <property type="entry name" value="D-isomer_2_OHA_DH_cat_dom"/>
</dbReference>
<dbReference type="Pfam" id="PF00389">
    <property type="entry name" value="2-Hacid_dh"/>
    <property type="match status" value="1"/>
</dbReference>
<evidence type="ECO:0000259" key="6">
    <source>
        <dbReference type="Pfam" id="PF02826"/>
    </source>
</evidence>